<gene>
    <name evidence="4" type="ORF">Taro_023390</name>
</gene>
<evidence type="ECO:0000313" key="4">
    <source>
        <dbReference type="EMBL" id="MQL90785.1"/>
    </source>
</evidence>
<name>A0A843V4I8_COLES</name>
<evidence type="ECO:0000259" key="3">
    <source>
        <dbReference type="Pfam" id="PF25598"/>
    </source>
</evidence>
<comment type="function">
    <text evidence="2">Functions as an E3 ubiquitin ligase.</text>
</comment>
<dbReference type="EC" id="2.3.2.27" evidence="2"/>
<dbReference type="Proteomes" id="UP000652761">
    <property type="component" value="Unassembled WGS sequence"/>
</dbReference>
<reference evidence="4" key="1">
    <citation type="submission" date="2017-07" db="EMBL/GenBank/DDBJ databases">
        <title>Taro Niue Genome Assembly and Annotation.</title>
        <authorList>
            <person name="Atibalentja N."/>
            <person name="Keating K."/>
            <person name="Fields C.J."/>
        </authorList>
    </citation>
    <scope>NUCLEOTIDE SEQUENCE</scope>
    <source>
        <strain evidence="4">Niue_2</strain>
        <tissue evidence="4">Leaf</tissue>
    </source>
</reference>
<comment type="pathway">
    <text evidence="2">Protein modification; protein ubiquitination.</text>
</comment>
<protein>
    <recommendedName>
        <fullName evidence="2 3">U-box domain-containing protein</fullName>
        <ecNumber evidence="2">2.3.2.27</ecNumber>
    </recommendedName>
    <alternativeName>
        <fullName evidence="2">RING-type E3 ubiquitin transferase PUB</fullName>
    </alternativeName>
</protein>
<keyword evidence="5" id="KW-1185">Reference proteome</keyword>
<dbReference type="Gene3D" id="1.25.10.10">
    <property type="entry name" value="Leucine-rich Repeat Variant"/>
    <property type="match status" value="1"/>
</dbReference>
<sequence length="182" mass="19277">MKYPIRVSSFFFPFPCSATSLSRGSPSVLRHWKEDVAKADVFATDFRVLTPLVGVLKLGSLESRIAAAWVVEAMAAVSAEAKPQIAEVEGMLTELLRLVADGEGEKPTEPRAIVAGLAALAALSSLRRVRLRIVALGAVPALARLLAWPSSPLAVVESALQLMEAASTCTKGRAAICADPPR</sequence>
<accession>A0A843V4I8</accession>
<keyword evidence="1 2" id="KW-0833">Ubl conjugation pathway</keyword>
<dbReference type="InterPro" id="IPR045185">
    <property type="entry name" value="PUB22/23/24-like"/>
</dbReference>
<dbReference type="InterPro" id="IPR011989">
    <property type="entry name" value="ARM-like"/>
</dbReference>
<evidence type="ECO:0000256" key="1">
    <source>
        <dbReference type="ARBA" id="ARBA00022786"/>
    </source>
</evidence>
<evidence type="ECO:0000313" key="5">
    <source>
        <dbReference type="Proteomes" id="UP000652761"/>
    </source>
</evidence>
<dbReference type="GO" id="GO:0016567">
    <property type="term" value="P:protein ubiquitination"/>
    <property type="evidence" value="ECO:0007669"/>
    <property type="project" value="UniProtKB-UniRule"/>
</dbReference>
<dbReference type="SUPFAM" id="SSF48371">
    <property type="entry name" value="ARM repeat"/>
    <property type="match status" value="1"/>
</dbReference>
<proteinExistence type="predicted"/>
<dbReference type="EMBL" id="NMUH01001272">
    <property type="protein sequence ID" value="MQL90785.1"/>
    <property type="molecule type" value="Genomic_DNA"/>
</dbReference>
<dbReference type="InterPro" id="IPR016024">
    <property type="entry name" value="ARM-type_fold"/>
</dbReference>
<comment type="catalytic activity">
    <reaction evidence="2">
        <text>S-ubiquitinyl-[E2 ubiquitin-conjugating enzyme]-L-cysteine + [acceptor protein]-L-lysine = [E2 ubiquitin-conjugating enzyme]-L-cysteine + N(6)-ubiquitinyl-[acceptor protein]-L-lysine.</text>
        <dbReference type="EC" id="2.3.2.27"/>
    </reaction>
</comment>
<evidence type="ECO:0000256" key="2">
    <source>
        <dbReference type="RuleBase" id="RU369093"/>
    </source>
</evidence>
<dbReference type="PANTHER" id="PTHR22849:SF163">
    <property type="entry name" value="U-BOX DOMAIN-CONTAINING PROTEIN"/>
    <property type="match status" value="1"/>
</dbReference>
<dbReference type="GO" id="GO:0061630">
    <property type="term" value="F:ubiquitin protein ligase activity"/>
    <property type="evidence" value="ECO:0007669"/>
    <property type="project" value="UniProtKB-UniRule"/>
</dbReference>
<keyword evidence="2" id="KW-0808">Transferase</keyword>
<feature type="domain" description="U-box" evidence="3">
    <location>
        <begin position="28"/>
        <end position="179"/>
    </location>
</feature>
<organism evidence="4 5">
    <name type="scientific">Colocasia esculenta</name>
    <name type="common">Wild taro</name>
    <name type="synonym">Arum esculentum</name>
    <dbReference type="NCBI Taxonomy" id="4460"/>
    <lineage>
        <taxon>Eukaryota</taxon>
        <taxon>Viridiplantae</taxon>
        <taxon>Streptophyta</taxon>
        <taxon>Embryophyta</taxon>
        <taxon>Tracheophyta</taxon>
        <taxon>Spermatophyta</taxon>
        <taxon>Magnoliopsida</taxon>
        <taxon>Liliopsida</taxon>
        <taxon>Araceae</taxon>
        <taxon>Aroideae</taxon>
        <taxon>Colocasieae</taxon>
        <taxon>Colocasia</taxon>
    </lineage>
</organism>
<dbReference type="PANTHER" id="PTHR22849">
    <property type="entry name" value="WDSAM1 PROTEIN"/>
    <property type="match status" value="1"/>
</dbReference>
<dbReference type="Pfam" id="PF25598">
    <property type="entry name" value="ARM_PUB"/>
    <property type="match status" value="1"/>
</dbReference>
<comment type="caution">
    <text evidence="4">The sequence shown here is derived from an EMBL/GenBank/DDBJ whole genome shotgun (WGS) entry which is preliminary data.</text>
</comment>
<dbReference type="AlphaFoldDB" id="A0A843V4I8"/>
<dbReference type="InterPro" id="IPR058678">
    <property type="entry name" value="ARM_PUB"/>
</dbReference>